<reference evidence="3 4" key="1">
    <citation type="journal article" date="2018" name="BMC Genomics">
        <title>Comparative genome analyses reveal sequence features reflecting distinct modes of host-adaptation between dicot and monocot powdery mildew.</title>
        <authorList>
            <person name="Wu Y."/>
            <person name="Ma X."/>
            <person name="Pan Z."/>
            <person name="Kale S.D."/>
            <person name="Song Y."/>
            <person name="King H."/>
            <person name="Zhang Q."/>
            <person name="Presley C."/>
            <person name="Deng X."/>
            <person name="Wei C.I."/>
            <person name="Xiao S."/>
        </authorList>
    </citation>
    <scope>NUCLEOTIDE SEQUENCE [LARGE SCALE GENOMIC DNA]</scope>
    <source>
        <strain evidence="3">UMSG1</strain>
    </source>
</reference>
<dbReference type="GO" id="GO:0005783">
    <property type="term" value="C:endoplasmic reticulum"/>
    <property type="evidence" value="ECO:0007669"/>
    <property type="project" value="TreeGrafter"/>
</dbReference>
<accession>A0A420IWH8</accession>
<dbReference type="PANTHER" id="PTHR45662">
    <property type="entry name" value="PHOSPHATIDYLINOSITIDE PHOSPHATASE SAC1"/>
    <property type="match status" value="1"/>
</dbReference>
<protein>
    <submittedName>
        <fullName evidence="3">Phosphoinositide phosphatase SAC1</fullName>
    </submittedName>
</protein>
<keyword evidence="1" id="KW-0812">Transmembrane</keyword>
<dbReference type="PROSITE" id="PS50275">
    <property type="entry name" value="SAC"/>
    <property type="match status" value="1"/>
</dbReference>
<dbReference type="AlphaFoldDB" id="A0A420IWH8"/>
<dbReference type="GO" id="GO:0043812">
    <property type="term" value="F:phosphatidylinositol-4-phosphate phosphatase activity"/>
    <property type="evidence" value="ECO:0007669"/>
    <property type="project" value="TreeGrafter"/>
</dbReference>
<evidence type="ECO:0000259" key="2">
    <source>
        <dbReference type="PROSITE" id="PS50275"/>
    </source>
</evidence>
<keyword evidence="1" id="KW-1133">Transmembrane helix</keyword>
<feature type="transmembrane region" description="Helical" evidence="1">
    <location>
        <begin position="588"/>
        <end position="606"/>
    </location>
</feature>
<feature type="domain" description="SAC" evidence="2">
    <location>
        <begin position="116"/>
        <end position="514"/>
    </location>
</feature>
<proteinExistence type="predicted"/>
<keyword evidence="1" id="KW-0472">Membrane</keyword>
<dbReference type="EMBL" id="MCBS01020734">
    <property type="protein sequence ID" value="RKF78890.1"/>
    <property type="molecule type" value="Genomic_DNA"/>
</dbReference>
<dbReference type="InterPro" id="IPR002013">
    <property type="entry name" value="SAC_dom"/>
</dbReference>
<evidence type="ECO:0000313" key="4">
    <source>
        <dbReference type="Proteomes" id="UP000285326"/>
    </source>
</evidence>
<gene>
    <name evidence="3" type="ORF">GcM1_207036</name>
</gene>
<sequence length="695" mass="79149">MARLPFRDINVHASSSHYAFTSPSSPSEPTLVVERSSGNIRLSDVPLLGGKRVTCIAGILGIIKLRLNKYIIIITKAQQAGRLKGHLIYKIVTTELLPLRERALHDQDEDTYIALLENFLKSGPMYFSYSMDLTNSFQRQSLSDVSFPLWKRVDDRFFWNRFVQSDLIEFRTSGTRQQPGPQAGADPYILPVISGMLKIVPTSIKNFPLTLALISRRSRRRAGTRYFSRGIDEKGNVSNFNETEQIVVLNDTSVGLGGFGGNGEMQDGKFKDSRKESQILSYVQTRGSVPVYWAEVNTLFYTPRLQIRGVEAAATAARAHFEEQIKLYGDIYLLNLVKQNGREQAVKDAYEKMFKLLTSQSILNKEQGVFTDGNFRNKESSHRQQSLDRLHYEYFDFQKETKGSRLHRTDILLKRLMNVLEMQQYFRGVNMPGDADLLDVRNQQKSVFRTNCMDCLDRTNVIQSILASHVLNRQLIAVGVLKEHETLASDSGFEVLFRNLWADNADCISSAYSGTGALGTDLTRTGSRTKMGMFQDLNNSITRYVKNNFLDGPRQDAFDLFMGIYIPSTGSELVFVDKRPLLIQSIPYILAFSIFFVMVGICSRPFPGTALLPIKIFTMFWFIVGVWSFVFILKNGMLYVNWPRFIPRPWATEGYQEAYNNILKDKIMGPLVTRRERGLSTARYTNAEEGKKRIE</sequence>
<dbReference type="Pfam" id="PF02383">
    <property type="entry name" value="Syja_N"/>
    <property type="match status" value="1"/>
</dbReference>
<evidence type="ECO:0000313" key="3">
    <source>
        <dbReference type="EMBL" id="RKF78890.1"/>
    </source>
</evidence>
<organism evidence="3 4">
    <name type="scientific">Golovinomyces cichoracearum</name>
    <dbReference type="NCBI Taxonomy" id="62708"/>
    <lineage>
        <taxon>Eukaryota</taxon>
        <taxon>Fungi</taxon>
        <taxon>Dikarya</taxon>
        <taxon>Ascomycota</taxon>
        <taxon>Pezizomycotina</taxon>
        <taxon>Leotiomycetes</taxon>
        <taxon>Erysiphales</taxon>
        <taxon>Erysiphaceae</taxon>
        <taxon>Golovinomyces</taxon>
    </lineage>
</organism>
<dbReference type="Proteomes" id="UP000285326">
    <property type="component" value="Unassembled WGS sequence"/>
</dbReference>
<evidence type="ECO:0000256" key="1">
    <source>
        <dbReference type="SAM" id="Phobius"/>
    </source>
</evidence>
<comment type="caution">
    <text evidence="3">The sequence shown here is derived from an EMBL/GenBank/DDBJ whole genome shotgun (WGS) entry which is preliminary data.</text>
</comment>
<feature type="transmembrane region" description="Helical" evidence="1">
    <location>
        <begin position="612"/>
        <end position="633"/>
    </location>
</feature>
<dbReference type="PANTHER" id="PTHR45662:SF2">
    <property type="entry name" value="PHOSPHATIDYLINOSITOL-3-PHOSPHATASE SAC1"/>
    <property type="match status" value="1"/>
</dbReference>
<name>A0A420IWH8_9PEZI</name>
<dbReference type="GO" id="GO:0046856">
    <property type="term" value="P:phosphatidylinositol dephosphorylation"/>
    <property type="evidence" value="ECO:0007669"/>
    <property type="project" value="TreeGrafter"/>
</dbReference>